<evidence type="ECO:0008006" key="3">
    <source>
        <dbReference type="Google" id="ProtNLM"/>
    </source>
</evidence>
<dbReference type="AlphaFoldDB" id="A0A4V2UUJ5"/>
<dbReference type="PANTHER" id="PTHR39431:SF1">
    <property type="entry name" value="FRPA_C-RELATED PROTEIN"/>
    <property type="match status" value="1"/>
</dbReference>
<dbReference type="OrthoDB" id="1676884at2"/>
<sequence length="258" mass="27914">MRITSRYQVWFPIHRSTWLMHRVVIGLLLYQASFVRAGDDNLWATSGIPGPDQVIFSDGFEPGGTPAGCGGAHTLFADGFEPLSGLSITWPPEGFQGNAWDTTLAATLGRAKSGPASAVDPIYMDLDQDGNLNITGGMQVRFDINGDGILDTVHEWNSRDGQLVIDANCNGIVDDGREIMNETGIDGQQNMYPNGWAKARALFDENQDGIIDGAELDRVTIWVDSNADGISDKNELASAAKLSIVSIHTVNRTFTAMP</sequence>
<organism evidence="1 2">
    <name type="scientific">Pseudofulvimonas gallinarii</name>
    <dbReference type="NCBI Taxonomy" id="634155"/>
    <lineage>
        <taxon>Bacteria</taxon>
        <taxon>Pseudomonadati</taxon>
        <taxon>Pseudomonadota</taxon>
        <taxon>Gammaproteobacteria</taxon>
        <taxon>Lysobacterales</taxon>
        <taxon>Rhodanobacteraceae</taxon>
        <taxon>Pseudofulvimonas</taxon>
    </lineage>
</organism>
<keyword evidence="2" id="KW-1185">Reference proteome</keyword>
<dbReference type="PROSITE" id="PS00018">
    <property type="entry name" value="EF_HAND_1"/>
    <property type="match status" value="1"/>
</dbReference>
<dbReference type="EMBL" id="SMAF01000053">
    <property type="protein sequence ID" value="TCS91094.1"/>
    <property type="molecule type" value="Genomic_DNA"/>
</dbReference>
<protein>
    <recommendedName>
        <fullName evidence="3">EF hand domain-containing protein</fullName>
    </recommendedName>
</protein>
<reference evidence="1 2" key="1">
    <citation type="submission" date="2019-03" db="EMBL/GenBank/DDBJ databases">
        <title>Genomic Encyclopedia of Type Strains, Phase IV (KMG-IV): sequencing the most valuable type-strain genomes for metagenomic binning, comparative biology and taxonomic classification.</title>
        <authorList>
            <person name="Goeker M."/>
        </authorList>
    </citation>
    <scope>NUCLEOTIDE SEQUENCE [LARGE SCALE GENOMIC DNA]</scope>
    <source>
        <strain evidence="1 2">DSM 21944</strain>
    </source>
</reference>
<evidence type="ECO:0000313" key="2">
    <source>
        <dbReference type="Proteomes" id="UP000294599"/>
    </source>
</evidence>
<name>A0A4V2UUJ5_9GAMM</name>
<accession>A0A4V2UUJ5</accession>
<dbReference type="RefSeq" id="WP_136256131.1">
    <property type="nucleotide sequence ID" value="NZ_JBHLWF010000017.1"/>
</dbReference>
<proteinExistence type="predicted"/>
<comment type="caution">
    <text evidence="1">The sequence shown here is derived from an EMBL/GenBank/DDBJ whole genome shotgun (WGS) entry which is preliminary data.</text>
</comment>
<evidence type="ECO:0000313" key="1">
    <source>
        <dbReference type="EMBL" id="TCS91094.1"/>
    </source>
</evidence>
<dbReference type="PANTHER" id="PTHR39431">
    <property type="entry name" value="FRPA/C-RELATED PROTEIN"/>
    <property type="match status" value="1"/>
</dbReference>
<dbReference type="InterPro" id="IPR018247">
    <property type="entry name" value="EF_Hand_1_Ca_BS"/>
</dbReference>
<dbReference type="Proteomes" id="UP000294599">
    <property type="component" value="Unassembled WGS sequence"/>
</dbReference>
<gene>
    <name evidence="1" type="ORF">EDC25_1532</name>
</gene>